<feature type="signal peptide" evidence="2">
    <location>
        <begin position="1"/>
        <end position="25"/>
    </location>
</feature>
<dbReference type="Gene3D" id="3.80.10.10">
    <property type="entry name" value="Ribonuclease Inhibitor"/>
    <property type="match status" value="3"/>
</dbReference>
<keyword evidence="2" id="KW-0732">Signal</keyword>
<dbReference type="RefSeq" id="WP_160331744.1">
    <property type="nucleotide sequence ID" value="NZ_WMLC01000022.1"/>
</dbReference>
<feature type="region of interest" description="Disordered" evidence="1">
    <location>
        <begin position="30"/>
        <end position="101"/>
    </location>
</feature>
<dbReference type="SUPFAM" id="SSF52058">
    <property type="entry name" value="L domain-like"/>
    <property type="match status" value="1"/>
</dbReference>
<accession>A0A6A8PZK0</accession>
<dbReference type="Pfam" id="PF13306">
    <property type="entry name" value="LRR_5"/>
    <property type="match status" value="2"/>
</dbReference>
<proteinExistence type="predicted"/>
<dbReference type="PANTHER" id="PTHR45661">
    <property type="entry name" value="SURFACE ANTIGEN"/>
    <property type="match status" value="1"/>
</dbReference>
<gene>
    <name evidence="3" type="ORF">GLX26_01730</name>
</gene>
<dbReference type="PROSITE" id="PS51257">
    <property type="entry name" value="PROKAR_LIPOPROTEIN"/>
    <property type="match status" value="1"/>
</dbReference>
<evidence type="ECO:0000256" key="2">
    <source>
        <dbReference type="SAM" id="SignalP"/>
    </source>
</evidence>
<dbReference type="InterPro" id="IPR032675">
    <property type="entry name" value="LRR_dom_sf"/>
</dbReference>
<feature type="compositionally biased region" description="Low complexity" evidence="1">
    <location>
        <begin position="83"/>
        <end position="100"/>
    </location>
</feature>
<evidence type="ECO:0000313" key="3">
    <source>
        <dbReference type="EMBL" id="MTH75832.1"/>
    </source>
</evidence>
<reference evidence="3" key="1">
    <citation type="submission" date="2019-11" db="EMBL/GenBank/DDBJ databases">
        <title>Draft genome sequence of Mycoplasma hominis strain MH-1.</title>
        <authorList>
            <person name="Ruan Z."/>
            <person name="Zhang J."/>
            <person name="Xie X."/>
        </authorList>
    </citation>
    <scope>NUCLEOTIDE SEQUENCE</scope>
    <source>
        <strain evidence="3">MH-1</strain>
    </source>
</reference>
<sequence>MKKWTKMLLTLGLVTTSTICFPLVAASCTKKTDSNSNNQNIDNNPTTNNKKEIKKIITETEDEHHSNNNDNKPNDKKPESLKNENSSANNENQNENQNVQDNKEKELYELFNFERNSSNNWKITNYNGKQIDVVIPSYFKGTKVEEIDENASFENCKVKFDNGFDKITKDLTKGLKKIASVTIPENVKSIENEAFKNFKNLKELTLKNGIENIGEGAFEGTQISSISIPSSIKEIKAKTFKDCWYLKKINFSNGIEKIGENAFEGAGITTIIFPNSLKNVYANAFYYCDNLKELTLNDGLDSIGNEAFLGTKISSVTIPNSVTWLSSKDIFNKDCKITLRNGFEKINRYITGALQYQKSITIPTSVKEIEEGAFEDFKELKEVKLNEGLKSIGNNAFLGTSISSVVLPKNIVSFGRAVFNPDCKIILDSNITYISRGIAKAFENSKKVIIPNFVKKIEEGAFADLNLKEVVLNEGIERIGSNAFKNSRLEVVTIPNSVKKIGTNAFLAGVWNNYYIREFYPSLKEVYYKGNKNYTPWNWKDIGIDIKIVKEI</sequence>
<dbReference type="InterPro" id="IPR053139">
    <property type="entry name" value="Surface_bspA-like"/>
</dbReference>
<comment type="caution">
    <text evidence="3">The sequence shown here is derived from an EMBL/GenBank/DDBJ whole genome shotgun (WGS) entry which is preliminary data.</text>
</comment>
<feature type="compositionally biased region" description="Basic and acidic residues" evidence="1">
    <location>
        <begin position="49"/>
        <end position="82"/>
    </location>
</feature>
<dbReference type="AlphaFoldDB" id="A0A6A8PZK0"/>
<evidence type="ECO:0000256" key="1">
    <source>
        <dbReference type="SAM" id="MobiDB-lite"/>
    </source>
</evidence>
<dbReference type="InterPro" id="IPR026906">
    <property type="entry name" value="LRR_5"/>
</dbReference>
<name>A0A6A8PZK0_METHO</name>
<dbReference type="PANTHER" id="PTHR45661:SF3">
    <property type="entry name" value="IG-LIKE DOMAIN-CONTAINING PROTEIN"/>
    <property type="match status" value="1"/>
</dbReference>
<protein>
    <submittedName>
        <fullName evidence="3">Leucine-rich repeat protein</fullName>
    </submittedName>
</protein>
<dbReference type="EMBL" id="WMLC01000022">
    <property type="protein sequence ID" value="MTH75832.1"/>
    <property type="molecule type" value="Genomic_DNA"/>
</dbReference>
<feature type="compositionally biased region" description="Low complexity" evidence="1">
    <location>
        <begin position="34"/>
        <end position="48"/>
    </location>
</feature>
<organism evidence="3">
    <name type="scientific">Metamycoplasma hominis</name>
    <name type="common">Mycoplasma hominis</name>
    <dbReference type="NCBI Taxonomy" id="2098"/>
    <lineage>
        <taxon>Bacteria</taxon>
        <taxon>Bacillati</taxon>
        <taxon>Mycoplasmatota</taxon>
        <taxon>Mycoplasmoidales</taxon>
        <taxon>Metamycoplasmataceae</taxon>
        <taxon>Metamycoplasma</taxon>
    </lineage>
</organism>
<feature type="chain" id="PRO_5025457794" evidence="2">
    <location>
        <begin position="26"/>
        <end position="552"/>
    </location>
</feature>